<protein>
    <recommendedName>
        <fullName evidence="2">Cytochrome c-552/4 domain-containing protein</fullName>
    </recommendedName>
</protein>
<comment type="caution">
    <text evidence="3">The sequence shown here is derived from an EMBL/GenBank/DDBJ whole genome shotgun (WGS) entry which is preliminary data.</text>
</comment>
<evidence type="ECO:0000259" key="2">
    <source>
        <dbReference type="Pfam" id="PF13435"/>
    </source>
</evidence>
<dbReference type="PANTHER" id="PTHR35038">
    <property type="entry name" value="DISSIMILATORY SULFITE REDUCTASE SIRA"/>
    <property type="match status" value="1"/>
</dbReference>
<dbReference type="InterPro" id="IPR036280">
    <property type="entry name" value="Multihaem_cyt_sf"/>
</dbReference>
<dbReference type="EMBL" id="BAABJH010000007">
    <property type="protein sequence ID" value="GAA4901059.1"/>
    <property type="molecule type" value="Genomic_DNA"/>
</dbReference>
<evidence type="ECO:0000313" key="3">
    <source>
        <dbReference type="EMBL" id="GAA4901059.1"/>
    </source>
</evidence>
<dbReference type="InterPro" id="IPR051829">
    <property type="entry name" value="Multiheme_Cytochr_ET"/>
</dbReference>
<dbReference type="SUPFAM" id="SSF48695">
    <property type="entry name" value="Multiheme cytochromes"/>
    <property type="match status" value="1"/>
</dbReference>
<dbReference type="PANTHER" id="PTHR35038:SF8">
    <property type="entry name" value="C-TYPE POLYHEME CYTOCHROME OMCC"/>
    <property type="match status" value="1"/>
</dbReference>
<evidence type="ECO:0000256" key="1">
    <source>
        <dbReference type="ARBA" id="ARBA00022729"/>
    </source>
</evidence>
<feature type="domain" description="Cytochrome c-552/4" evidence="2">
    <location>
        <begin position="182"/>
        <end position="225"/>
    </location>
</feature>
<dbReference type="CDD" id="cd08168">
    <property type="entry name" value="Cytochrom_C3"/>
    <property type="match status" value="1"/>
</dbReference>
<reference evidence="4" key="1">
    <citation type="journal article" date="2019" name="Int. J. Syst. Evol. Microbiol.">
        <title>The Global Catalogue of Microorganisms (GCM) 10K type strain sequencing project: providing services to taxonomists for standard genome sequencing and annotation.</title>
        <authorList>
            <consortium name="The Broad Institute Genomics Platform"/>
            <consortium name="The Broad Institute Genome Sequencing Center for Infectious Disease"/>
            <person name="Wu L."/>
            <person name="Ma J."/>
        </authorList>
    </citation>
    <scope>NUCLEOTIDE SEQUENCE [LARGE SCALE GENOMIC DNA]</scope>
    <source>
        <strain evidence="4">JCM 18274</strain>
    </source>
</reference>
<organism evidence="3 4">
    <name type="scientific">Flaviramulus aquimarinus</name>
    <dbReference type="NCBI Taxonomy" id="1170456"/>
    <lineage>
        <taxon>Bacteria</taxon>
        <taxon>Pseudomonadati</taxon>
        <taxon>Bacteroidota</taxon>
        <taxon>Flavobacteriia</taxon>
        <taxon>Flavobacteriales</taxon>
        <taxon>Flavobacteriaceae</taxon>
        <taxon>Flaviramulus</taxon>
    </lineage>
</organism>
<sequence length="400" mass="45291">MYNKIFNRTGKVLVIILILAITAYAIIKLNKNKLDYIPIQPIAVNSLGEKYVGHDTCIECHLDIVKTHLETAHFKSSSISSKNNILGSFLEGANTFKLNDAVFYKMVLNKNEAFQEAYHSKDNKKISSSKFDITIGSGTKGQTYLTWDKNRLYQQQISYYTPTDSWVNSPQYPLYKIKPRPVIPKCLGCHTTYVEPLGNYLIDKTNNRYKKKNIVFGIDCEKCHGPAGNHVALARQDRLKSEGNAIIGFKNLTRQQRLDACALCHSGLSEKTKRGILNFKAGDTLFHKSDHTTNNQNLDVHGNQYGLLIQSQCFVKSDQMDCTTCHNAHKNERGAVSTFNQKCIGCHDLETLTHRETLQDLDCIKCHMPVQASSKLLINGQERDSIMALKVRTHLIKVYE</sequence>
<gene>
    <name evidence="3" type="ORF">GCM10023311_28410</name>
</gene>
<keyword evidence="1" id="KW-0732">Signal</keyword>
<dbReference type="Pfam" id="PF13435">
    <property type="entry name" value="Cytochrome_C554"/>
    <property type="match status" value="1"/>
</dbReference>
<dbReference type="Proteomes" id="UP001500433">
    <property type="component" value="Unassembled WGS sequence"/>
</dbReference>
<evidence type="ECO:0000313" key="4">
    <source>
        <dbReference type="Proteomes" id="UP001500433"/>
    </source>
</evidence>
<name>A0ABP9FF48_9FLAO</name>
<accession>A0ABP9FF48</accession>
<proteinExistence type="predicted"/>
<dbReference type="InterPro" id="IPR023155">
    <property type="entry name" value="Cyt_c-552/4"/>
</dbReference>
<keyword evidence="4" id="KW-1185">Reference proteome</keyword>
<dbReference type="Gene3D" id="1.10.1130.10">
    <property type="entry name" value="Flavocytochrome C3, Chain A"/>
    <property type="match status" value="1"/>
</dbReference>